<protein>
    <submittedName>
        <fullName evidence="1">Uncharacterized protein</fullName>
    </submittedName>
</protein>
<reference evidence="1" key="1">
    <citation type="journal article" date="2021" name="Proc. Natl. Acad. Sci. U.S.A.">
        <title>A Catalog of Tens of Thousands of Viruses from Human Metagenomes Reveals Hidden Associations with Chronic Diseases.</title>
        <authorList>
            <person name="Tisza M.J."/>
            <person name="Buck C.B."/>
        </authorList>
    </citation>
    <scope>NUCLEOTIDE SEQUENCE</scope>
    <source>
        <strain evidence="1">CtdDI2</strain>
    </source>
</reference>
<sequence length="38" mass="4366">MNDLFFVGNYFVGVSECRIAGRWGAGGHSHQHYIRYYG</sequence>
<name>A0A8S5NRC2_9CAUD</name>
<proteinExistence type="predicted"/>
<organism evidence="1">
    <name type="scientific">Podoviridae sp. ctdDI2</name>
    <dbReference type="NCBI Taxonomy" id="2826567"/>
    <lineage>
        <taxon>Viruses</taxon>
        <taxon>Duplodnaviria</taxon>
        <taxon>Heunggongvirae</taxon>
        <taxon>Uroviricota</taxon>
        <taxon>Caudoviricetes</taxon>
    </lineage>
</organism>
<evidence type="ECO:0000313" key="1">
    <source>
        <dbReference type="EMBL" id="DAD96760.1"/>
    </source>
</evidence>
<dbReference type="EMBL" id="BK015224">
    <property type="protein sequence ID" value="DAD96760.1"/>
    <property type="molecule type" value="Genomic_DNA"/>
</dbReference>
<accession>A0A8S5NRC2</accession>